<dbReference type="Proteomes" id="UP000287651">
    <property type="component" value="Unassembled WGS sequence"/>
</dbReference>
<proteinExistence type="predicted"/>
<dbReference type="EMBL" id="AMZH03005108">
    <property type="protein sequence ID" value="RRT67244.1"/>
    <property type="molecule type" value="Genomic_DNA"/>
</dbReference>
<protein>
    <submittedName>
        <fullName evidence="2">Uncharacterized protein</fullName>
    </submittedName>
</protein>
<organism evidence="2 3">
    <name type="scientific">Ensete ventricosum</name>
    <name type="common">Abyssinian banana</name>
    <name type="synonym">Musa ensete</name>
    <dbReference type="NCBI Taxonomy" id="4639"/>
    <lineage>
        <taxon>Eukaryota</taxon>
        <taxon>Viridiplantae</taxon>
        <taxon>Streptophyta</taxon>
        <taxon>Embryophyta</taxon>
        <taxon>Tracheophyta</taxon>
        <taxon>Spermatophyta</taxon>
        <taxon>Magnoliopsida</taxon>
        <taxon>Liliopsida</taxon>
        <taxon>Zingiberales</taxon>
        <taxon>Musaceae</taxon>
        <taxon>Ensete</taxon>
    </lineage>
</organism>
<evidence type="ECO:0000256" key="1">
    <source>
        <dbReference type="SAM" id="MobiDB-lite"/>
    </source>
</evidence>
<evidence type="ECO:0000313" key="2">
    <source>
        <dbReference type="EMBL" id="RRT67244.1"/>
    </source>
</evidence>
<feature type="region of interest" description="Disordered" evidence="1">
    <location>
        <begin position="43"/>
        <end position="80"/>
    </location>
</feature>
<name>A0A426ZTR0_ENSVE</name>
<gene>
    <name evidence="2" type="ORF">B296_00014276</name>
</gene>
<evidence type="ECO:0000313" key="3">
    <source>
        <dbReference type="Proteomes" id="UP000287651"/>
    </source>
</evidence>
<dbReference type="AlphaFoldDB" id="A0A426ZTR0"/>
<comment type="caution">
    <text evidence="2">The sequence shown here is derived from an EMBL/GenBank/DDBJ whole genome shotgun (WGS) entry which is preliminary data.</text>
</comment>
<sequence>MWDRYRNFIRVWRAASDLLPMDSWATSDLSPQAYLILPVSSSVSSLHTTSAPFEEPNGARERRRKQDEEKKDDSDARREK</sequence>
<accession>A0A426ZTR0</accession>
<feature type="compositionally biased region" description="Basic and acidic residues" evidence="1">
    <location>
        <begin position="57"/>
        <end position="80"/>
    </location>
</feature>
<reference evidence="2 3" key="1">
    <citation type="journal article" date="2014" name="Agronomy (Basel)">
        <title>A Draft Genome Sequence for Ensete ventricosum, the Drought-Tolerant Tree Against Hunger.</title>
        <authorList>
            <person name="Harrison J."/>
            <person name="Moore K.A."/>
            <person name="Paszkiewicz K."/>
            <person name="Jones T."/>
            <person name="Grant M."/>
            <person name="Ambacheew D."/>
            <person name="Muzemil S."/>
            <person name="Studholme D.J."/>
        </authorList>
    </citation>
    <scope>NUCLEOTIDE SEQUENCE [LARGE SCALE GENOMIC DNA]</scope>
</reference>